<proteinExistence type="inferred from homology"/>
<organism evidence="7 9">
    <name type="scientific">Brachybacterium saurashtrense</name>
    <dbReference type="NCBI Taxonomy" id="556288"/>
    <lineage>
        <taxon>Bacteria</taxon>
        <taxon>Bacillati</taxon>
        <taxon>Actinomycetota</taxon>
        <taxon>Actinomycetes</taxon>
        <taxon>Micrococcales</taxon>
        <taxon>Dermabacteraceae</taxon>
        <taxon>Brachybacterium</taxon>
    </lineage>
</organism>
<dbReference type="AlphaFoldDB" id="A0A345YTD7"/>
<evidence type="ECO:0000256" key="1">
    <source>
        <dbReference type="ARBA" id="ARBA00010928"/>
    </source>
</evidence>
<dbReference type="KEGG" id="bsau:DWV08_06320"/>
<dbReference type="EMBL" id="QSWH01000005">
    <property type="protein sequence ID" value="RRR21973.1"/>
    <property type="molecule type" value="Genomic_DNA"/>
</dbReference>
<dbReference type="SUPFAM" id="SSF55347">
    <property type="entry name" value="Glyceraldehyde-3-phosphate dehydrogenase-like, C-terminal domain"/>
    <property type="match status" value="1"/>
</dbReference>
<feature type="domain" description="Gfo/Idh/MocA-like oxidoreductase N-terminal" evidence="4">
    <location>
        <begin position="1"/>
        <end position="120"/>
    </location>
</feature>
<feature type="domain" description="GFO/IDH/MocA-like oxidoreductase" evidence="5">
    <location>
        <begin position="129"/>
        <end position="242"/>
    </location>
</feature>
<keyword evidence="3" id="KW-0520">NAD</keyword>
<dbReference type="InterPro" id="IPR051317">
    <property type="entry name" value="Gfo/Idh/MocA_oxidoreduct"/>
</dbReference>
<comment type="similarity">
    <text evidence="1">Belongs to the Gfo/Idh/MocA family.</text>
</comment>
<dbReference type="Gene3D" id="3.30.360.10">
    <property type="entry name" value="Dihydrodipicolinate Reductase, domain 2"/>
    <property type="match status" value="1"/>
</dbReference>
<dbReference type="EMBL" id="CP031356">
    <property type="protein sequence ID" value="AXK47189.1"/>
    <property type="molecule type" value="Genomic_DNA"/>
</dbReference>
<evidence type="ECO:0000313" key="8">
    <source>
        <dbReference type="Proteomes" id="UP000254236"/>
    </source>
</evidence>
<dbReference type="GO" id="GO:0016491">
    <property type="term" value="F:oxidoreductase activity"/>
    <property type="evidence" value="ECO:0007669"/>
    <property type="project" value="UniProtKB-KW"/>
</dbReference>
<dbReference type="Gene3D" id="3.40.50.720">
    <property type="entry name" value="NAD(P)-binding Rossmann-like Domain"/>
    <property type="match status" value="1"/>
</dbReference>
<evidence type="ECO:0000259" key="5">
    <source>
        <dbReference type="Pfam" id="PF22725"/>
    </source>
</evidence>
<gene>
    <name evidence="6" type="ORF">DWV08_06320</name>
    <name evidence="7" type="ORF">DXU92_11755</name>
</gene>
<dbReference type="InterPro" id="IPR055170">
    <property type="entry name" value="GFO_IDH_MocA-like_dom"/>
</dbReference>
<dbReference type="PANTHER" id="PTHR43708">
    <property type="entry name" value="CONSERVED EXPRESSED OXIDOREDUCTASE (EUROFUNG)"/>
    <property type="match status" value="1"/>
</dbReference>
<dbReference type="PANTHER" id="PTHR43708:SF5">
    <property type="entry name" value="CONSERVED EXPRESSED OXIDOREDUCTASE (EUROFUNG)-RELATED"/>
    <property type="match status" value="1"/>
</dbReference>
<keyword evidence="8" id="KW-1185">Reference proteome</keyword>
<name>A0A345YTD7_9MICO</name>
<dbReference type="Proteomes" id="UP000282185">
    <property type="component" value="Unassembled WGS sequence"/>
</dbReference>
<reference evidence="7 9" key="2">
    <citation type="submission" date="2018-08" db="EMBL/GenBank/DDBJ databases">
        <title>Brachybacterium saurashtrense DSM 23186.</title>
        <authorList>
            <person name="Li Y."/>
        </authorList>
    </citation>
    <scope>NUCLEOTIDE SEQUENCE [LARGE SCALE GENOMIC DNA]</scope>
    <source>
        <strain evidence="7 9">DSM 23186</strain>
    </source>
</reference>
<evidence type="ECO:0000313" key="9">
    <source>
        <dbReference type="Proteomes" id="UP000282185"/>
    </source>
</evidence>
<evidence type="ECO:0000313" key="7">
    <source>
        <dbReference type="EMBL" id="RRR21973.1"/>
    </source>
</evidence>
<reference evidence="6 8" key="1">
    <citation type="submission" date="2018-07" db="EMBL/GenBank/DDBJ databases">
        <title>Brachybacterium saurashtrense DSM 23186 genome sequence.</title>
        <authorList>
            <person name="Guo L."/>
        </authorList>
    </citation>
    <scope>NUCLEOTIDE SEQUENCE [LARGE SCALE GENOMIC DNA]</scope>
    <source>
        <strain evidence="6 8">DSM 23186</strain>
    </source>
</reference>
<sequence length="342" mass="36269">MRVGLVGYGVGGRQFHAPFLEAATDIEIAGVVARSETTTAAVREDFPQVPIFPSLTTMLEAGVDAVTITTPPATRRDLVMEAIAAGVHVVADKPFAPSAAVAREMAEAARAAGVQLSVFHNRRFDADLRTLRGVLDSGALGELWRVHSRFDLDQPELLEAGEHGGLLRDLGTHLVDQMMWLLGPVRAVSARLDHVELAEGRTDAAFALTLQHADGVTSCTSSTKLNHLHERTLRAYGSAGSYTATSTDVQAEAIAAGKRPVQDPENWGYEAPERWGTLHTAEGHEPVPSAQGSYTAFYEQFAAACAGRGAAPSPASEGIAVLEVLDAARRSDENGGAFIPLA</sequence>
<evidence type="ECO:0000313" key="6">
    <source>
        <dbReference type="EMBL" id="AXK47189.1"/>
    </source>
</evidence>
<dbReference type="InterPro" id="IPR036291">
    <property type="entry name" value="NAD(P)-bd_dom_sf"/>
</dbReference>
<dbReference type="InterPro" id="IPR000683">
    <property type="entry name" value="Gfo/Idh/MocA-like_OxRdtase_N"/>
</dbReference>
<dbReference type="Pfam" id="PF22725">
    <property type="entry name" value="GFO_IDH_MocA_C3"/>
    <property type="match status" value="1"/>
</dbReference>
<dbReference type="GO" id="GO:0000166">
    <property type="term" value="F:nucleotide binding"/>
    <property type="evidence" value="ECO:0007669"/>
    <property type="project" value="InterPro"/>
</dbReference>
<keyword evidence="2" id="KW-0560">Oxidoreductase</keyword>
<evidence type="ECO:0000256" key="2">
    <source>
        <dbReference type="ARBA" id="ARBA00023002"/>
    </source>
</evidence>
<dbReference type="RefSeq" id="WP_115414932.1">
    <property type="nucleotide sequence ID" value="NZ_CP031356.1"/>
</dbReference>
<accession>A0A345YTD7</accession>
<evidence type="ECO:0000259" key="4">
    <source>
        <dbReference type="Pfam" id="PF01408"/>
    </source>
</evidence>
<evidence type="ECO:0000256" key="3">
    <source>
        <dbReference type="ARBA" id="ARBA00023027"/>
    </source>
</evidence>
<protein>
    <submittedName>
        <fullName evidence="7">Gfo/Idh/MocA family oxidoreductase</fullName>
    </submittedName>
</protein>
<dbReference type="OrthoDB" id="256869at2"/>
<dbReference type="SUPFAM" id="SSF51735">
    <property type="entry name" value="NAD(P)-binding Rossmann-fold domains"/>
    <property type="match status" value="1"/>
</dbReference>
<dbReference type="Pfam" id="PF01408">
    <property type="entry name" value="GFO_IDH_MocA"/>
    <property type="match status" value="1"/>
</dbReference>
<dbReference type="Proteomes" id="UP000254236">
    <property type="component" value="Chromosome"/>
</dbReference>